<keyword evidence="10" id="KW-1208">Phospholipid metabolism</keyword>
<keyword evidence="6 13" id="KW-1133">Transmembrane helix</keyword>
<dbReference type="GO" id="GO:0046474">
    <property type="term" value="P:glycerophospholipid biosynthetic process"/>
    <property type="evidence" value="ECO:0007669"/>
    <property type="project" value="TreeGrafter"/>
</dbReference>
<dbReference type="InterPro" id="IPR050324">
    <property type="entry name" value="CDP-alcohol_PTase-I"/>
</dbReference>
<dbReference type="RefSeq" id="WP_350257595.1">
    <property type="nucleotide sequence ID" value="NZ_CP138335.1"/>
</dbReference>
<dbReference type="NCBIfam" id="TIGR00560">
    <property type="entry name" value="pgsA"/>
    <property type="match status" value="1"/>
</dbReference>
<dbReference type="Gene3D" id="1.20.120.1760">
    <property type="match status" value="1"/>
</dbReference>
<dbReference type="InterPro" id="IPR004570">
    <property type="entry name" value="Phosphatidylglycerol_P_synth"/>
</dbReference>
<keyword evidence="5 13" id="KW-0812">Transmembrane</keyword>
<feature type="transmembrane region" description="Helical" evidence="13">
    <location>
        <begin position="131"/>
        <end position="148"/>
    </location>
</feature>
<dbReference type="KEGG" id="sapp:SAC06_06985"/>
<evidence type="ECO:0000256" key="1">
    <source>
        <dbReference type="ARBA" id="ARBA00004141"/>
    </source>
</evidence>
<gene>
    <name evidence="14" type="primary">pgsA</name>
    <name evidence="14" type="ORF">SAC06_06985</name>
</gene>
<comment type="subcellular location">
    <subcellularLocation>
        <location evidence="1">Membrane</location>
        <topology evidence="1">Multi-pass membrane protein</topology>
    </subcellularLocation>
</comment>
<evidence type="ECO:0000256" key="3">
    <source>
        <dbReference type="ARBA" id="ARBA00022516"/>
    </source>
</evidence>
<dbReference type="PANTHER" id="PTHR14269">
    <property type="entry name" value="CDP-DIACYLGLYCEROL--GLYCEROL-3-PHOSPHATE 3-PHOSPHATIDYLTRANSFERASE-RELATED"/>
    <property type="match status" value="1"/>
</dbReference>
<proteinExistence type="inferred from homology"/>
<evidence type="ECO:0000256" key="6">
    <source>
        <dbReference type="ARBA" id="ARBA00022989"/>
    </source>
</evidence>
<evidence type="ECO:0000256" key="9">
    <source>
        <dbReference type="ARBA" id="ARBA00023209"/>
    </source>
</evidence>
<keyword evidence="3" id="KW-0444">Lipid biosynthesis</keyword>
<evidence type="ECO:0000256" key="8">
    <source>
        <dbReference type="ARBA" id="ARBA00023136"/>
    </source>
</evidence>
<dbReference type="InterPro" id="IPR000462">
    <property type="entry name" value="CDP-OH_P_trans"/>
</dbReference>
<evidence type="ECO:0000256" key="5">
    <source>
        <dbReference type="ARBA" id="ARBA00022692"/>
    </source>
</evidence>
<name>A0AAU7V5M8_9ACTO</name>
<dbReference type="EC" id="2.7.8.5" evidence="11"/>
<keyword evidence="8 13" id="KW-0472">Membrane</keyword>
<dbReference type="EMBL" id="CP138335">
    <property type="protein sequence ID" value="XBW07389.1"/>
    <property type="molecule type" value="Genomic_DNA"/>
</dbReference>
<dbReference type="GO" id="GO:0008444">
    <property type="term" value="F:CDP-diacylglycerol-glycerol-3-phosphate 3-phosphatidyltransferase activity"/>
    <property type="evidence" value="ECO:0007669"/>
    <property type="project" value="UniProtKB-UniRule"/>
</dbReference>
<evidence type="ECO:0000256" key="4">
    <source>
        <dbReference type="ARBA" id="ARBA00022679"/>
    </source>
</evidence>
<evidence type="ECO:0000256" key="11">
    <source>
        <dbReference type="NCBIfam" id="TIGR00560"/>
    </source>
</evidence>
<dbReference type="InterPro" id="IPR043130">
    <property type="entry name" value="CDP-OH_PTrfase_TM_dom"/>
</dbReference>
<dbReference type="AlphaFoldDB" id="A0AAU7V5M8"/>
<evidence type="ECO:0000256" key="13">
    <source>
        <dbReference type="SAM" id="Phobius"/>
    </source>
</evidence>
<evidence type="ECO:0000256" key="2">
    <source>
        <dbReference type="ARBA" id="ARBA00010441"/>
    </source>
</evidence>
<dbReference type="PANTHER" id="PTHR14269:SF62">
    <property type="entry name" value="CDP-DIACYLGLYCEROL--GLYCEROL-3-PHOSPHATE 3-PHOSPHATIDYLTRANSFERASE 1, CHLOROPLASTIC"/>
    <property type="match status" value="1"/>
</dbReference>
<organism evidence="14">
    <name type="scientific">Scrofimicrobium appendicitidis</name>
    <dbReference type="NCBI Taxonomy" id="3079930"/>
    <lineage>
        <taxon>Bacteria</taxon>
        <taxon>Bacillati</taxon>
        <taxon>Actinomycetota</taxon>
        <taxon>Actinomycetes</taxon>
        <taxon>Actinomycetales</taxon>
        <taxon>Actinomycetaceae</taxon>
        <taxon>Scrofimicrobium</taxon>
    </lineage>
</organism>
<evidence type="ECO:0000256" key="12">
    <source>
        <dbReference type="RuleBase" id="RU003750"/>
    </source>
</evidence>
<dbReference type="InterPro" id="IPR048254">
    <property type="entry name" value="CDP_ALCOHOL_P_TRANSF_CS"/>
</dbReference>
<dbReference type="GO" id="GO:0016020">
    <property type="term" value="C:membrane"/>
    <property type="evidence" value="ECO:0007669"/>
    <property type="project" value="UniProtKB-SubCell"/>
</dbReference>
<feature type="transmembrane region" description="Helical" evidence="13">
    <location>
        <begin position="154"/>
        <end position="178"/>
    </location>
</feature>
<dbReference type="PROSITE" id="PS00379">
    <property type="entry name" value="CDP_ALCOHOL_P_TRANSF"/>
    <property type="match status" value="1"/>
</dbReference>
<reference evidence="14" key="1">
    <citation type="submission" date="2023-11" db="EMBL/GenBank/DDBJ databases">
        <title>Scrofimicrobium hongkongense sp. nov., isolated from a patient with peritonitis.</title>
        <authorList>
            <person name="Lao H.Y."/>
            <person name="Wong A.Y.P."/>
            <person name="Ng T.L."/>
            <person name="Wong R.Y.L."/>
            <person name="Yau M.C.Y."/>
            <person name="Lam J.Y.W."/>
            <person name="Siu G.K.H."/>
        </authorList>
    </citation>
    <scope>NUCLEOTIDE SEQUENCE</scope>
    <source>
        <strain evidence="14">R131</strain>
    </source>
</reference>
<dbReference type="Pfam" id="PF01066">
    <property type="entry name" value="CDP-OH_P_transf"/>
    <property type="match status" value="1"/>
</dbReference>
<evidence type="ECO:0000256" key="10">
    <source>
        <dbReference type="ARBA" id="ARBA00023264"/>
    </source>
</evidence>
<keyword evidence="7" id="KW-0443">Lipid metabolism</keyword>
<evidence type="ECO:0000256" key="7">
    <source>
        <dbReference type="ARBA" id="ARBA00023098"/>
    </source>
</evidence>
<sequence length="183" mass="20440">MNQQVSNINLPNALTVLRIILVPVFAWVYLLGAHWWALAIFLFAAVTDQLDGHLARKWNLITDFGRLADPLADKALTLTAFVLLSIGYQSPWMWAFTILVAIRELGITVLREVLRHRGTVVAASSGGKLKTVLQILLIILMLIPWGNLAVINWIIVGLAVVTFAITMISGWQYLWAAWRGSRP</sequence>
<keyword evidence="9" id="KW-0594">Phospholipid biosynthesis</keyword>
<keyword evidence="4 12" id="KW-0808">Transferase</keyword>
<protein>
    <recommendedName>
        <fullName evidence="11">CDP-diacylglycerol--glycerol-3-phosphate 3-phosphatidyltransferase</fullName>
        <ecNumber evidence="11">2.7.8.5</ecNumber>
    </recommendedName>
</protein>
<evidence type="ECO:0000313" key="14">
    <source>
        <dbReference type="EMBL" id="XBW07389.1"/>
    </source>
</evidence>
<feature type="transmembrane region" description="Helical" evidence="13">
    <location>
        <begin position="20"/>
        <end position="46"/>
    </location>
</feature>
<comment type="similarity">
    <text evidence="2 12">Belongs to the CDP-alcohol phosphatidyltransferase class-I family.</text>
</comment>
<accession>A0AAU7V5M8</accession>
<dbReference type="PIRSF" id="PIRSF000847">
    <property type="entry name" value="Phos_ph_gly_syn"/>
    <property type="match status" value="1"/>
</dbReference>